<dbReference type="EMBL" id="JABFTP020000001">
    <property type="protein sequence ID" value="KAL3266145.1"/>
    <property type="molecule type" value="Genomic_DNA"/>
</dbReference>
<organism evidence="1 2">
    <name type="scientific">Cryptolaemus montrouzieri</name>
    <dbReference type="NCBI Taxonomy" id="559131"/>
    <lineage>
        <taxon>Eukaryota</taxon>
        <taxon>Metazoa</taxon>
        <taxon>Ecdysozoa</taxon>
        <taxon>Arthropoda</taxon>
        <taxon>Hexapoda</taxon>
        <taxon>Insecta</taxon>
        <taxon>Pterygota</taxon>
        <taxon>Neoptera</taxon>
        <taxon>Endopterygota</taxon>
        <taxon>Coleoptera</taxon>
        <taxon>Polyphaga</taxon>
        <taxon>Cucujiformia</taxon>
        <taxon>Coccinelloidea</taxon>
        <taxon>Coccinellidae</taxon>
        <taxon>Scymninae</taxon>
        <taxon>Scymnini</taxon>
        <taxon>Cryptolaemus</taxon>
    </lineage>
</organism>
<dbReference type="Proteomes" id="UP001516400">
    <property type="component" value="Unassembled WGS sequence"/>
</dbReference>
<keyword evidence="2" id="KW-1185">Reference proteome</keyword>
<protein>
    <recommendedName>
        <fullName evidence="3">Reverse transcriptase</fullName>
    </recommendedName>
</protein>
<sequence length="58" mass="6840">NIKSDLNRLVEFCESHELFLNYSKCSSVTFTRKVDTIDYVYQLQGNNLPKLQKIKDLE</sequence>
<evidence type="ECO:0000313" key="1">
    <source>
        <dbReference type="EMBL" id="KAL3266145.1"/>
    </source>
</evidence>
<evidence type="ECO:0008006" key="3">
    <source>
        <dbReference type="Google" id="ProtNLM"/>
    </source>
</evidence>
<feature type="non-terminal residue" evidence="1">
    <location>
        <position position="1"/>
    </location>
</feature>
<comment type="caution">
    <text evidence="1">The sequence shown here is derived from an EMBL/GenBank/DDBJ whole genome shotgun (WGS) entry which is preliminary data.</text>
</comment>
<reference evidence="1 2" key="1">
    <citation type="journal article" date="2021" name="BMC Biol.">
        <title>Horizontally acquired antibacterial genes associated with adaptive radiation of ladybird beetles.</title>
        <authorList>
            <person name="Li H.S."/>
            <person name="Tang X.F."/>
            <person name="Huang Y.H."/>
            <person name="Xu Z.Y."/>
            <person name="Chen M.L."/>
            <person name="Du X.Y."/>
            <person name="Qiu B.Y."/>
            <person name="Chen P.T."/>
            <person name="Zhang W."/>
            <person name="Slipinski A."/>
            <person name="Escalona H.E."/>
            <person name="Waterhouse R.M."/>
            <person name="Zwick A."/>
            <person name="Pang H."/>
        </authorList>
    </citation>
    <scope>NUCLEOTIDE SEQUENCE [LARGE SCALE GENOMIC DNA]</scope>
    <source>
        <strain evidence="1">SYSU2018</strain>
    </source>
</reference>
<name>A0ABD2MIJ2_9CUCU</name>
<dbReference type="AlphaFoldDB" id="A0ABD2MIJ2"/>
<gene>
    <name evidence="1" type="ORF">HHI36_010330</name>
</gene>
<evidence type="ECO:0000313" key="2">
    <source>
        <dbReference type="Proteomes" id="UP001516400"/>
    </source>
</evidence>
<proteinExistence type="predicted"/>
<accession>A0ABD2MIJ2</accession>